<evidence type="ECO:0000256" key="8">
    <source>
        <dbReference type="ARBA" id="ARBA00023186"/>
    </source>
</evidence>
<keyword evidence="6 11" id="KW-1133">Transmembrane helix</keyword>
<dbReference type="Pfam" id="PF02096">
    <property type="entry name" value="60KD_IMP"/>
    <property type="match status" value="1"/>
</dbReference>
<evidence type="ECO:0000313" key="14">
    <source>
        <dbReference type="Proteomes" id="UP000250218"/>
    </source>
</evidence>
<dbReference type="NCBIfam" id="NF002567">
    <property type="entry name" value="PRK02201.1-2"/>
    <property type="match status" value="1"/>
</dbReference>
<accession>A0A2Z4NDF9</accession>
<dbReference type="EMBL" id="CP030140">
    <property type="protein sequence ID" value="AWX69623.1"/>
    <property type="molecule type" value="Genomic_DNA"/>
</dbReference>
<dbReference type="KEGG" id="mane:DP065_02615"/>
<keyword evidence="8" id="KW-0143">Chaperone</keyword>
<dbReference type="InterPro" id="IPR028055">
    <property type="entry name" value="YidC/Oxa/ALB_C"/>
</dbReference>
<evidence type="ECO:0000256" key="4">
    <source>
        <dbReference type="ARBA" id="ARBA00022692"/>
    </source>
</evidence>
<protein>
    <submittedName>
        <fullName evidence="13">Membrane protein insertase YidC</fullName>
    </submittedName>
</protein>
<keyword evidence="10" id="KW-0175">Coiled coil</keyword>
<dbReference type="GO" id="GO:0005886">
    <property type="term" value="C:plasma membrane"/>
    <property type="evidence" value="ECO:0007669"/>
    <property type="project" value="UniProtKB-SubCell"/>
</dbReference>
<feature type="transmembrane region" description="Helical" evidence="11">
    <location>
        <begin position="617"/>
        <end position="639"/>
    </location>
</feature>
<dbReference type="NCBIfam" id="TIGR03592">
    <property type="entry name" value="yidC_oxa1_cterm"/>
    <property type="match status" value="1"/>
</dbReference>
<feature type="domain" description="Membrane insertase YidC/Oxa/ALB C-terminal" evidence="12">
    <location>
        <begin position="446"/>
        <end position="652"/>
    </location>
</feature>
<comment type="subcellular location">
    <subcellularLocation>
        <location evidence="1">Cell membrane</location>
        <topology evidence="1">Multi-pass membrane protein</topology>
    </subcellularLocation>
    <subcellularLocation>
        <location evidence="9">Membrane</location>
        <topology evidence="9">Multi-pass membrane protein</topology>
    </subcellularLocation>
</comment>
<evidence type="ECO:0000256" key="1">
    <source>
        <dbReference type="ARBA" id="ARBA00004651"/>
    </source>
</evidence>
<evidence type="ECO:0000259" key="12">
    <source>
        <dbReference type="Pfam" id="PF02096"/>
    </source>
</evidence>
<keyword evidence="7 11" id="KW-0472">Membrane</keyword>
<dbReference type="PANTHER" id="PTHR12428">
    <property type="entry name" value="OXA1"/>
    <property type="match status" value="1"/>
</dbReference>
<dbReference type="GO" id="GO:0015031">
    <property type="term" value="P:protein transport"/>
    <property type="evidence" value="ECO:0007669"/>
    <property type="project" value="UniProtKB-KW"/>
</dbReference>
<evidence type="ECO:0000313" key="13">
    <source>
        <dbReference type="EMBL" id="AWX69623.1"/>
    </source>
</evidence>
<comment type="similarity">
    <text evidence="9">Belongs to the OXA1/ALB3/YidC family.</text>
</comment>
<feature type="transmembrane region" description="Helical" evidence="11">
    <location>
        <begin position="445"/>
        <end position="465"/>
    </location>
</feature>
<evidence type="ECO:0000256" key="2">
    <source>
        <dbReference type="ARBA" id="ARBA00022448"/>
    </source>
</evidence>
<dbReference type="GO" id="GO:0051205">
    <property type="term" value="P:protein insertion into membrane"/>
    <property type="evidence" value="ECO:0007669"/>
    <property type="project" value="TreeGrafter"/>
</dbReference>
<dbReference type="GO" id="GO:0032977">
    <property type="term" value="F:membrane insertase activity"/>
    <property type="evidence" value="ECO:0007669"/>
    <property type="project" value="InterPro"/>
</dbReference>
<dbReference type="PANTHER" id="PTHR12428:SF65">
    <property type="entry name" value="CYTOCHROME C OXIDASE ASSEMBLY PROTEIN COX18, MITOCHONDRIAL"/>
    <property type="match status" value="1"/>
</dbReference>
<evidence type="ECO:0000256" key="11">
    <source>
        <dbReference type="SAM" id="Phobius"/>
    </source>
</evidence>
<evidence type="ECO:0000256" key="6">
    <source>
        <dbReference type="ARBA" id="ARBA00022989"/>
    </source>
</evidence>
<keyword evidence="5" id="KW-0653">Protein transport</keyword>
<evidence type="ECO:0000256" key="9">
    <source>
        <dbReference type="RuleBase" id="RU003945"/>
    </source>
</evidence>
<dbReference type="RefSeq" id="WP_033178592.1">
    <property type="nucleotide sequence ID" value="NZ_CP030140.1"/>
</dbReference>
<gene>
    <name evidence="13" type="ORF">DP065_02615</name>
</gene>
<dbReference type="CDD" id="cd20070">
    <property type="entry name" value="5TM_YidC_Alb3"/>
    <property type="match status" value="1"/>
</dbReference>
<proteinExistence type="inferred from homology"/>
<name>A0A2Z4NDF9_9BACT</name>
<evidence type="ECO:0000256" key="3">
    <source>
        <dbReference type="ARBA" id="ARBA00022475"/>
    </source>
</evidence>
<reference evidence="14" key="1">
    <citation type="submission" date="2018-06" db="EMBL/GenBank/DDBJ databases">
        <title>Complete genome sequences of Mycoplasma anatis, M. anseris and M. cloacale type strains.</title>
        <authorList>
            <person name="Grozner D."/>
            <person name="Forro B."/>
            <person name="Sulyok K.M."/>
            <person name="Marton S."/>
            <person name="Kreizinger Z."/>
            <person name="Banyai K."/>
            <person name="Gyuranecz M."/>
        </authorList>
    </citation>
    <scope>NUCLEOTIDE SEQUENCE [LARGE SCALE GENOMIC DNA]</scope>
    <source>
        <strain evidence="14">ATCC 49234</strain>
    </source>
</reference>
<sequence>MAKNKKSIHYNDFKATKYEAEKTPKSVWLKVWKWLKIVLIVIFATVGLVGCVQSFTIKTSNKVGAGYELYVKDTQLSPNVYTLKYDETTNTFSSNNDNKNIRTNTFLGKDSPETIEKLKSLNEEAKGNYLNYNGGSFALQLVADKTTTNSNNETTKTEVNVNDSRATDKGYVYNNGTDYVFFNLGDKDGNHATTVYKPVTEFSYIAMPSIEFFQATNEDNSETRTLNNRIKAVNVNYVAKDLVAGYDLKDLFARDVYQILINETLKKWEENNTYRINDILKPYTGANVLEKIDAFIADLKTKISADINDDKGIKSSDDYKVVSPDGKVTVNIPKDAILGTDYNNFVFSLSRMIMNYNNLFNIASTSKTYKDGELYQMTKISSLGNYYSDNSLKGFIKDQEIIPQKPIVSYGDYWKQGPFYGMFVYPIYQFMHAIFYGLGTTGWSIILALIITVILVRLITFFISFKSLFRQSKMEELNKQKAKIEAKYADYKDDKKMQQRKQMEISDMYKKAKISPFGQFVTMLITFPILIVVFRIISASPDIKSADWYGIQLSASSISRVIQGKEYIYLPLIIFACGIQALAQYLPKILAIKKNKALRMDAYQKQAMKKENRKSNIISLVFIFFGVLFSAGLQIYWIISGIWTIGQTLFVHYFQRSNFFKKKIEPRFLK</sequence>
<dbReference type="InterPro" id="IPR001708">
    <property type="entry name" value="YidC/ALB3/OXA1/COX18"/>
</dbReference>
<dbReference type="Proteomes" id="UP000250218">
    <property type="component" value="Chromosome"/>
</dbReference>
<keyword evidence="14" id="KW-1185">Reference proteome</keyword>
<keyword evidence="2" id="KW-0813">Transport</keyword>
<organism evidence="13 14">
    <name type="scientific">[Mycoplasma] anseris</name>
    <dbReference type="NCBI Taxonomy" id="92400"/>
    <lineage>
        <taxon>Bacteria</taxon>
        <taxon>Bacillati</taxon>
        <taxon>Mycoplasmatota</taxon>
        <taxon>Mycoplasmoidales</taxon>
        <taxon>Metamycoplasmataceae</taxon>
        <taxon>Metamycoplasma</taxon>
    </lineage>
</organism>
<keyword evidence="3" id="KW-1003">Cell membrane</keyword>
<dbReference type="InterPro" id="IPR047196">
    <property type="entry name" value="YidC_ALB_C"/>
</dbReference>
<evidence type="ECO:0000256" key="10">
    <source>
        <dbReference type="SAM" id="Coils"/>
    </source>
</evidence>
<dbReference type="AlphaFoldDB" id="A0A2Z4NDF9"/>
<feature type="transmembrane region" description="Helical" evidence="11">
    <location>
        <begin position="517"/>
        <end position="537"/>
    </location>
</feature>
<feature type="coiled-coil region" evidence="10">
    <location>
        <begin position="474"/>
        <end position="501"/>
    </location>
</feature>
<evidence type="ECO:0000256" key="7">
    <source>
        <dbReference type="ARBA" id="ARBA00023136"/>
    </source>
</evidence>
<keyword evidence="4 9" id="KW-0812">Transmembrane</keyword>
<feature type="transmembrane region" description="Helical" evidence="11">
    <location>
        <begin position="567"/>
        <end position="586"/>
    </location>
</feature>
<feature type="transmembrane region" description="Helical" evidence="11">
    <location>
        <begin position="34"/>
        <end position="52"/>
    </location>
</feature>
<evidence type="ECO:0000256" key="5">
    <source>
        <dbReference type="ARBA" id="ARBA00022927"/>
    </source>
</evidence>